<organism evidence="2 3">
    <name type="scientific">Gemmiger gallinarum</name>
    <dbReference type="NCBI Taxonomy" id="2779354"/>
    <lineage>
        <taxon>Bacteria</taxon>
        <taxon>Bacillati</taxon>
        <taxon>Bacillota</taxon>
        <taxon>Clostridia</taxon>
        <taxon>Eubacteriales</taxon>
        <taxon>Gemmiger</taxon>
    </lineage>
</organism>
<dbReference type="EMBL" id="JADCKC010000003">
    <property type="protein sequence ID" value="MBE5038114.1"/>
    <property type="molecule type" value="Genomic_DNA"/>
</dbReference>
<feature type="transmembrane region" description="Helical" evidence="1">
    <location>
        <begin position="679"/>
        <end position="701"/>
    </location>
</feature>
<feature type="transmembrane region" description="Helical" evidence="1">
    <location>
        <begin position="12"/>
        <end position="33"/>
    </location>
</feature>
<sequence>MEKVKEFLCRHRLWFGWLLAVAVCILAAAWVHYDLASSVNDQPVYEIINDDYSRTIEIPTKTEEQTEILTQTIHLSAGQTLYGVRLDVTTYNHAFSTGTMAVELYSTDGRKLARGELLCAELRDNTFETFVFSQPYTPEQDETLLLYLWTGAIGGLDEGCKVGIWASDAQVDEMALCDENGSLNATIALQYVADYSGNWSGRVLLIPAVLILAAVAVGFWLLLGRKARPVLAMLICGGLLGAAFTVVTPSLVAPDEYTHLAVAYQYAGRLLGQPVLSEDGTLLVRACDAPYFGDRTGDIGIFAYKTMGKGLAQPGGGVPDTRTEISVDMTGRIWYLYLGQTAGIALARLLGLNFFAMLLMGRLGNLVLYLALSALGVRLAAKNQRWLFAAAALLPMSLQLAGSLSADALVLGMCYAFTALCFALRRHAARPGELAALLILTACIGPAKAIYLPVVLLCLIIPAVNLDWKAGRPDKRYRIGGTQGIQLRPGTVVKAAGLLLALLFWGQANMGALLYATRDVDNVGLVKGGVALATAAVLLGIVYWNVRRHPRAKKIFFLVPGLCVLAAVPVMLYRLTHMWGGLTPEQLAEGIQPNGDSIYTFSAGYICRNVPATIKLLLRSVAEQGALWLQGVLGTVLGEPIVYRVEVSWLLGIGLLAALAAAALPLAEDETARLAPRTRLWTGLIALCVVGLTFFAALSWTPINYTTIFGVQGRYWLPVLPLVLVLVHSNKSCCLRRSLGRGAVYAVLCLTSFVILQGYALYASWQAVI</sequence>
<reference evidence="2 3" key="1">
    <citation type="submission" date="2020-10" db="EMBL/GenBank/DDBJ databases">
        <title>ChiBAC.</title>
        <authorList>
            <person name="Zenner C."/>
            <person name="Hitch T.C.A."/>
            <person name="Clavel T."/>
        </authorList>
    </citation>
    <scope>NUCLEOTIDE SEQUENCE [LARGE SCALE GENOMIC DNA]</scope>
    <source>
        <strain evidence="2 3">DSM 109015</strain>
    </source>
</reference>
<dbReference type="RefSeq" id="WP_193502045.1">
    <property type="nucleotide sequence ID" value="NZ_JADCKC010000003.1"/>
</dbReference>
<keyword evidence="1" id="KW-0472">Membrane</keyword>
<name>A0ABR9R4P1_9FIRM</name>
<feature type="transmembrane region" description="Helical" evidence="1">
    <location>
        <begin position="556"/>
        <end position="575"/>
    </location>
</feature>
<dbReference type="InterPro" id="IPR018674">
    <property type="entry name" value="DUF2142_membrane"/>
</dbReference>
<keyword evidence="3" id="KW-1185">Reference proteome</keyword>
<feature type="transmembrane region" description="Helical" evidence="1">
    <location>
        <begin position="525"/>
        <end position="544"/>
    </location>
</feature>
<feature type="transmembrane region" description="Helical" evidence="1">
    <location>
        <begin position="230"/>
        <end position="252"/>
    </location>
</feature>
<evidence type="ECO:0000313" key="2">
    <source>
        <dbReference type="EMBL" id="MBE5038114.1"/>
    </source>
</evidence>
<comment type="caution">
    <text evidence="2">The sequence shown here is derived from an EMBL/GenBank/DDBJ whole genome shotgun (WGS) entry which is preliminary data.</text>
</comment>
<dbReference type="Proteomes" id="UP000768567">
    <property type="component" value="Unassembled WGS sequence"/>
</dbReference>
<evidence type="ECO:0000313" key="3">
    <source>
        <dbReference type="Proteomes" id="UP000768567"/>
    </source>
</evidence>
<feature type="transmembrane region" description="Helical" evidence="1">
    <location>
        <begin position="647"/>
        <end position="667"/>
    </location>
</feature>
<evidence type="ECO:0000256" key="1">
    <source>
        <dbReference type="SAM" id="Phobius"/>
    </source>
</evidence>
<feature type="transmembrane region" description="Helical" evidence="1">
    <location>
        <begin position="742"/>
        <end position="762"/>
    </location>
</feature>
<feature type="transmembrane region" description="Helical" evidence="1">
    <location>
        <begin position="434"/>
        <end position="464"/>
    </location>
</feature>
<keyword evidence="1" id="KW-1133">Transmembrane helix</keyword>
<protein>
    <submittedName>
        <fullName evidence="2">DUF2142 domain-containing protein</fullName>
    </submittedName>
</protein>
<feature type="transmembrane region" description="Helical" evidence="1">
    <location>
        <begin position="204"/>
        <end position="223"/>
    </location>
</feature>
<feature type="transmembrane region" description="Helical" evidence="1">
    <location>
        <begin position="485"/>
        <end position="505"/>
    </location>
</feature>
<feature type="transmembrane region" description="Helical" evidence="1">
    <location>
        <begin position="409"/>
        <end position="428"/>
    </location>
</feature>
<feature type="transmembrane region" description="Helical" evidence="1">
    <location>
        <begin position="713"/>
        <end position="730"/>
    </location>
</feature>
<gene>
    <name evidence="2" type="ORF">INF35_09995</name>
</gene>
<keyword evidence="1" id="KW-0812">Transmembrane</keyword>
<accession>A0ABR9R4P1</accession>
<proteinExistence type="predicted"/>
<feature type="transmembrane region" description="Helical" evidence="1">
    <location>
        <begin position="363"/>
        <end position="380"/>
    </location>
</feature>
<dbReference type="Pfam" id="PF09913">
    <property type="entry name" value="DUF2142"/>
    <property type="match status" value="1"/>
</dbReference>